<dbReference type="PANTHER" id="PTHR13887">
    <property type="entry name" value="GLUTATHIONE S-TRANSFERASE KAPPA"/>
    <property type="match status" value="1"/>
</dbReference>
<protein>
    <recommendedName>
        <fullName evidence="2">ClpXP adapter protein SpxH</fullName>
    </recommendedName>
</protein>
<comment type="similarity">
    <text evidence="2">Belongs to the SpxH family.</text>
</comment>
<comment type="function">
    <text evidence="2">Adapter protein required for efficient degradation of Spx by ClpXP under non-stress conditions. Interaction with Spx stabilizes Spx and exposes the C-terminus of Spx for recognition and proteolysis by ClpXP.</text>
</comment>
<dbReference type="SUPFAM" id="SSF52833">
    <property type="entry name" value="Thioredoxin-like"/>
    <property type="match status" value="1"/>
</dbReference>
<dbReference type="EMBL" id="BMOS01000036">
    <property type="protein sequence ID" value="GGN65303.1"/>
    <property type="molecule type" value="Genomic_DNA"/>
</dbReference>
<dbReference type="GO" id="GO:0005737">
    <property type="term" value="C:cytoplasm"/>
    <property type="evidence" value="ECO:0007669"/>
    <property type="project" value="UniProtKB-SubCell"/>
</dbReference>
<evidence type="ECO:0000256" key="2">
    <source>
        <dbReference type="HAMAP-Rule" id="MF_02245"/>
    </source>
</evidence>
<dbReference type="RefSeq" id="WP_188859123.1">
    <property type="nucleotide sequence ID" value="NZ_BMOS01000036.1"/>
</dbReference>
<comment type="subcellular location">
    <subcellularLocation>
        <location evidence="2">Cytoplasm</location>
    </subcellularLocation>
</comment>
<reference evidence="3" key="1">
    <citation type="journal article" date="2014" name="Int. J. Syst. Evol. Microbiol.">
        <title>Complete genome sequence of Corynebacterium casei LMG S-19264T (=DSM 44701T), isolated from a smear-ripened cheese.</title>
        <authorList>
            <consortium name="US DOE Joint Genome Institute (JGI-PGF)"/>
            <person name="Walter F."/>
            <person name="Albersmeier A."/>
            <person name="Kalinowski J."/>
            <person name="Ruckert C."/>
        </authorList>
    </citation>
    <scope>NUCLEOTIDE SEQUENCE</scope>
    <source>
        <strain evidence="3">JCM 17251</strain>
    </source>
</reference>
<dbReference type="InterPro" id="IPR036249">
    <property type="entry name" value="Thioredoxin-like_sf"/>
</dbReference>
<evidence type="ECO:0000256" key="1">
    <source>
        <dbReference type="ARBA" id="ARBA00022490"/>
    </source>
</evidence>
<dbReference type="CDD" id="cd03025">
    <property type="entry name" value="DsbA_FrnE_like"/>
    <property type="match status" value="1"/>
</dbReference>
<dbReference type="Gene3D" id="3.40.30.10">
    <property type="entry name" value="Glutaredoxin"/>
    <property type="match status" value="1"/>
</dbReference>
<dbReference type="InterPro" id="IPR046404">
    <property type="entry name" value="Adapter_SpxH"/>
</dbReference>
<dbReference type="PANTHER" id="PTHR13887:SF47">
    <property type="entry name" value="CLPXP ADAPTER PROTEIN SPXH"/>
    <property type="match status" value="1"/>
</dbReference>
<name>A0A917Y3T0_9BACI</name>
<sequence length="286" mass="33217">MSWQQPELLSMNHSNPSATYHDSDSVQKPVEIYLFLDPFSADCWSLQFYLRKLTLEYGRFFTVRVIVNSRFSLVNRQQVHAPFANHAEMVSESSERYPVTHPLITSLAIKASELQGKRAGKEFLQKLQEKLFIERLNISELDVLFSCAEETKLDMQEFEKDIVSPSAKRAYQCDLRLTNEMDVDAMPTMVFFNQTVEEHGIKVSGLYPYEIYELVLSEILQYHPIPSTKPSLEELVSRSTIIGTQEISIIYDWSETKTLSEMKKLQLKQLVEKVEADNEIYWKPKI</sequence>
<evidence type="ECO:0000313" key="3">
    <source>
        <dbReference type="EMBL" id="GGN65303.1"/>
    </source>
</evidence>
<evidence type="ECO:0000313" key="4">
    <source>
        <dbReference type="Proteomes" id="UP000624041"/>
    </source>
</evidence>
<dbReference type="AlphaFoldDB" id="A0A917Y3T0"/>
<reference evidence="3" key="2">
    <citation type="submission" date="2020-09" db="EMBL/GenBank/DDBJ databases">
        <authorList>
            <person name="Sun Q."/>
            <person name="Ohkuma M."/>
        </authorList>
    </citation>
    <scope>NUCLEOTIDE SEQUENCE</scope>
    <source>
        <strain evidence="3">JCM 17251</strain>
    </source>
</reference>
<dbReference type="Proteomes" id="UP000624041">
    <property type="component" value="Unassembled WGS sequence"/>
</dbReference>
<dbReference type="Pfam" id="PF13743">
    <property type="entry name" value="Thioredoxin_5"/>
    <property type="match status" value="1"/>
</dbReference>
<comment type="subunit">
    <text evidence="2">Interacts with Spx.</text>
</comment>
<proteinExistence type="inferred from homology"/>
<accession>A0A917Y3T0</accession>
<dbReference type="HAMAP" id="MF_02245">
    <property type="entry name" value="Adapter_SpxH"/>
    <property type="match status" value="1"/>
</dbReference>
<keyword evidence="1 2" id="KW-0963">Cytoplasm</keyword>
<organism evidence="3 4">
    <name type="scientific">Oceanobacillus indicireducens</name>
    <dbReference type="NCBI Taxonomy" id="1004261"/>
    <lineage>
        <taxon>Bacteria</taxon>
        <taxon>Bacillati</taxon>
        <taxon>Bacillota</taxon>
        <taxon>Bacilli</taxon>
        <taxon>Bacillales</taxon>
        <taxon>Bacillaceae</taxon>
        <taxon>Oceanobacillus</taxon>
    </lineage>
</organism>
<gene>
    <name evidence="3" type="primary">yjbH</name>
    <name evidence="2" type="synonym">spxH</name>
    <name evidence="3" type="ORF">GCM10007971_34040</name>
</gene>
<comment type="caution">
    <text evidence="3">The sequence shown here is derived from an EMBL/GenBank/DDBJ whole genome shotgun (WGS) entry which is preliminary data.</text>
</comment>
<keyword evidence="4" id="KW-1185">Reference proteome</keyword>